<keyword evidence="3" id="KW-1185">Reference proteome</keyword>
<evidence type="ECO:0000313" key="3">
    <source>
        <dbReference type="Proteomes" id="UP000676967"/>
    </source>
</evidence>
<gene>
    <name evidence="2" type="ORF">Aiant_90820</name>
</gene>
<evidence type="ECO:0000313" key="2">
    <source>
        <dbReference type="EMBL" id="BCJ48425.1"/>
    </source>
</evidence>
<accession>A0ABN6CTF8</accession>
<dbReference type="EMBL" id="AP023356">
    <property type="protein sequence ID" value="BCJ48425.1"/>
    <property type="molecule type" value="Genomic_DNA"/>
</dbReference>
<reference evidence="2 3" key="1">
    <citation type="submission" date="2020-08" db="EMBL/GenBank/DDBJ databases">
        <title>Whole genome shotgun sequence of Actinoplanes ianthinogenes NBRC 13996.</title>
        <authorList>
            <person name="Komaki H."/>
            <person name="Tamura T."/>
        </authorList>
    </citation>
    <scope>NUCLEOTIDE SEQUENCE [LARGE SCALE GENOMIC DNA]</scope>
    <source>
        <strain evidence="2 3">NBRC 13996</strain>
    </source>
</reference>
<name>A0ABN6CTF8_9ACTN</name>
<feature type="compositionally biased region" description="Polar residues" evidence="1">
    <location>
        <begin position="76"/>
        <end position="88"/>
    </location>
</feature>
<dbReference type="Proteomes" id="UP000676967">
    <property type="component" value="Chromosome"/>
</dbReference>
<proteinExistence type="predicted"/>
<organism evidence="2 3">
    <name type="scientific">Actinoplanes ianthinogenes</name>
    <dbReference type="NCBI Taxonomy" id="122358"/>
    <lineage>
        <taxon>Bacteria</taxon>
        <taxon>Bacillati</taxon>
        <taxon>Actinomycetota</taxon>
        <taxon>Actinomycetes</taxon>
        <taxon>Micromonosporales</taxon>
        <taxon>Micromonosporaceae</taxon>
        <taxon>Actinoplanes</taxon>
    </lineage>
</organism>
<evidence type="ECO:0000256" key="1">
    <source>
        <dbReference type="SAM" id="MobiDB-lite"/>
    </source>
</evidence>
<protein>
    <submittedName>
        <fullName evidence="2">Uncharacterized protein</fullName>
    </submittedName>
</protein>
<feature type="region of interest" description="Disordered" evidence="1">
    <location>
        <begin position="51"/>
        <end position="88"/>
    </location>
</feature>
<sequence>MTRAHAMARPLTDDPSRRPFIAGFNWPAIARSAALTAPIAHEALATGAACAGAAANTAPEPSTNARTHRDAAPAMSRQTSPRPSNVRS</sequence>